<dbReference type="GO" id="GO:0016559">
    <property type="term" value="P:peroxisome fission"/>
    <property type="evidence" value="ECO:0007669"/>
    <property type="project" value="InterPro"/>
</dbReference>
<evidence type="ECO:0000256" key="4">
    <source>
        <dbReference type="ARBA" id="ARBA00046271"/>
    </source>
</evidence>
<dbReference type="PANTHER" id="PTHR12652">
    <property type="entry name" value="PEROXISOMAL BIOGENESIS FACTOR 11"/>
    <property type="match status" value="1"/>
</dbReference>
<dbReference type="GO" id="GO:0005778">
    <property type="term" value="C:peroxisomal membrane"/>
    <property type="evidence" value="ECO:0007669"/>
    <property type="project" value="UniProtKB-SubCell"/>
</dbReference>
<evidence type="ECO:0000313" key="6">
    <source>
        <dbReference type="Proteomes" id="UP001163105"/>
    </source>
</evidence>
<evidence type="ECO:0000256" key="1">
    <source>
        <dbReference type="ARBA" id="ARBA00022593"/>
    </source>
</evidence>
<name>A0AB34FWC9_9HYPO</name>
<keyword evidence="2" id="KW-0472">Membrane</keyword>
<protein>
    <submittedName>
        <fullName evidence="5">Pyridine nucleotide-disulfide oxidoreductase family protein</fullName>
    </submittedName>
</protein>
<sequence length="245" mass="27025">MAKNQGTQSQASFVKQCSSFVNSVAGLDLSLRLIQAVAQVVSEVFIDGLVSKRCSVAAFQLALARRYLRFFSFIDCLDRVTTLSNFDTRSWGSASHTLEVVEASCLGAYFALEDLTMLHDMDVLRVSWYTPILVEANKFWFYAICASLARNLGELLTGSFQEAESAKVHAEGQKAESTTTERTPQRASRVQLLQRLVIDSCDITLPTSFIGWVALGDLQVGLAMIVSSLLAWPALWVAAQQRGRD</sequence>
<keyword evidence="1" id="KW-0962">Peroxisome biogenesis</keyword>
<reference evidence="5" key="1">
    <citation type="submission" date="2023-01" db="EMBL/GenBank/DDBJ databases">
        <title>The growth and conidiation of Purpureocillium lavendulum are regulated by nitrogen source and histone H3K14 acetylation.</title>
        <authorList>
            <person name="Tang P."/>
            <person name="Han J."/>
            <person name="Zhang C."/>
            <person name="Tang P."/>
            <person name="Qi F."/>
            <person name="Zhang K."/>
            <person name="Liang L."/>
        </authorList>
    </citation>
    <scope>NUCLEOTIDE SEQUENCE</scope>
    <source>
        <strain evidence="5">YMF1.00683</strain>
    </source>
</reference>
<dbReference type="PANTHER" id="PTHR12652:SF23">
    <property type="entry name" value="MICROBODY (PEROXISOME) PROLIFERATION PROTEIN PEROXIN 11B (EUROFUNG)"/>
    <property type="match status" value="1"/>
</dbReference>
<dbReference type="Pfam" id="PF05648">
    <property type="entry name" value="PEX11"/>
    <property type="match status" value="1"/>
</dbReference>
<evidence type="ECO:0000256" key="2">
    <source>
        <dbReference type="ARBA" id="ARBA00023136"/>
    </source>
</evidence>
<dbReference type="Proteomes" id="UP001163105">
    <property type="component" value="Unassembled WGS sequence"/>
</dbReference>
<comment type="subcellular location">
    <subcellularLocation>
        <location evidence="4">Peroxisome membrane</location>
    </subcellularLocation>
</comment>
<accession>A0AB34FWC9</accession>
<evidence type="ECO:0000313" key="5">
    <source>
        <dbReference type="EMBL" id="KAJ6443649.1"/>
    </source>
</evidence>
<proteinExistence type="predicted"/>
<dbReference type="EMBL" id="JAQHRD010000003">
    <property type="protein sequence ID" value="KAJ6443649.1"/>
    <property type="molecule type" value="Genomic_DNA"/>
</dbReference>
<dbReference type="InterPro" id="IPR008733">
    <property type="entry name" value="PEX11"/>
</dbReference>
<comment type="caution">
    <text evidence="5">The sequence shown here is derived from an EMBL/GenBank/DDBJ whole genome shotgun (WGS) entry which is preliminary data.</text>
</comment>
<dbReference type="AlphaFoldDB" id="A0AB34FWC9"/>
<keyword evidence="6" id="KW-1185">Reference proteome</keyword>
<gene>
    <name evidence="5" type="ORF">O9K51_04828</name>
</gene>
<organism evidence="5 6">
    <name type="scientific">Purpureocillium lavendulum</name>
    <dbReference type="NCBI Taxonomy" id="1247861"/>
    <lineage>
        <taxon>Eukaryota</taxon>
        <taxon>Fungi</taxon>
        <taxon>Dikarya</taxon>
        <taxon>Ascomycota</taxon>
        <taxon>Pezizomycotina</taxon>
        <taxon>Sordariomycetes</taxon>
        <taxon>Hypocreomycetidae</taxon>
        <taxon>Hypocreales</taxon>
        <taxon>Ophiocordycipitaceae</taxon>
        <taxon>Purpureocillium</taxon>
    </lineage>
</organism>
<evidence type="ECO:0000256" key="3">
    <source>
        <dbReference type="ARBA" id="ARBA00023140"/>
    </source>
</evidence>
<keyword evidence="3" id="KW-0576">Peroxisome</keyword>